<evidence type="ECO:0000313" key="1">
    <source>
        <dbReference type="EMBL" id="MBX73883.1"/>
    </source>
</evidence>
<proteinExistence type="predicted"/>
<name>A0A2P2R3S4_RHIMU</name>
<sequence>MYLITFLLIDSSKIET</sequence>
<reference evidence="1" key="1">
    <citation type="submission" date="2018-02" db="EMBL/GenBank/DDBJ databases">
        <title>Rhizophora mucronata_Transcriptome.</title>
        <authorList>
            <person name="Meera S.P."/>
            <person name="Sreeshan A."/>
            <person name="Augustine A."/>
        </authorList>
    </citation>
    <scope>NUCLEOTIDE SEQUENCE</scope>
    <source>
        <tissue evidence="1">Leaf</tissue>
    </source>
</reference>
<organism evidence="1">
    <name type="scientific">Rhizophora mucronata</name>
    <name type="common">Asiatic mangrove</name>
    <dbReference type="NCBI Taxonomy" id="61149"/>
    <lineage>
        <taxon>Eukaryota</taxon>
        <taxon>Viridiplantae</taxon>
        <taxon>Streptophyta</taxon>
        <taxon>Embryophyta</taxon>
        <taxon>Tracheophyta</taxon>
        <taxon>Spermatophyta</taxon>
        <taxon>Magnoliopsida</taxon>
        <taxon>eudicotyledons</taxon>
        <taxon>Gunneridae</taxon>
        <taxon>Pentapetalae</taxon>
        <taxon>rosids</taxon>
        <taxon>fabids</taxon>
        <taxon>Malpighiales</taxon>
        <taxon>Rhizophoraceae</taxon>
        <taxon>Rhizophora</taxon>
    </lineage>
</organism>
<protein>
    <submittedName>
        <fullName evidence="1">Uncharacterized protein</fullName>
    </submittedName>
</protein>
<dbReference type="EMBL" id="GGEC01093399">
    <property type="protein sequence ID" value="MBX73883.1"/>
    <property type="molecule type" value="Transcribed_RNA"/>
</dbReference>
<dbReference type="AlphaFoldDB" id="A0A2P2R3S4"/>
<accession>A0A2P2R3S4</accession>